<evidence type="ECO:0000313" key="9">
    <source>
        <dbReference type="Proteomes" id="UP000244855"/>
    </source>
</evidence>
<evidence type="ECO:0000256" key="3">
    <source>
        <dbReference type="ARBA" id="ARBA00022723"/>
    </source>
</evidence>
<dbReference type="AlphaFoldDB" id="A0A2V1DJM1"/>
<dbReference type="Gene3D" id="3.40.50.720">
    <property type="entry name" value="NAD(P)-binding Rossmann-like Domain"/>
    <property type="match status" value="1"/>
</dbReference>
<dbReference type="Proteomes" id="UP000244855">
    <property type="component" value="Unassembled WGS sequence"/>
</dbReference>
<protein>
    <submittedName>
        <fullName evidence="8">GroES-like protein</fullName>
    </submittedName>
</protein>
<dbReference type="InterPro" id="IPR011032">
    <property type="entry name" value="GroES-like_sf"/>
</dbReference>
<dbReference type="InterPro" id="IPR002328">
    <property type="entry name" value="ADH_Zn_CS"/>
</dbReference>
<comment type="similarity">
    <text evidence="2">Belongs to the zinc-containing alcohol dehydrogenase family.</text>
</comment>
<evidence type="ECO:0000256" key="4">
    <source>
        <dbReference type="ARBA" id="ARBA00022833"/>
    </source>
</evidence>
<dbReference type="GO" id="GO:0008270">
    <property type="term" value="F:zinc ion binding"/>
    <property type="evidence" value="ECO:0007669"/>
    <property type="project" value="InterPro"/>
</dbReference>
<evidence type="ECO:0000256" key="2">
    <source>
        <dbReference type="ARBA" id="ARBA00008072"/>
    </source>
</evidence>
<reference evidence="8 9" key="1">
    <citation type="journal article" date="2018" name="Sci. Rep.">
        <title>Comparative genomics provides insights into the lifestyle and reveals functional heterogeneity of dark septate endophytic fungi.</title>
        <authorList>
            <person name="Knapp D.G."/>
            <person name="Nemeth J.B."/>
            <person name="Barry K."/>
            <person name="Hainaut M."/>
            <person name="Henrissat B."/>
            <person name="Johnson J."/>
            <person name="Kuo A."/>
            <person name="Lim J.H.P."/>
            <person name="Lipzen A."/>
            <person name="Nolan M."/>
            <person name="Ohm R.A."/>
            <person name="Tamas L."/>
            <person name="Grigoriev I.V."/>
            <person name="Spatafora J.W."/>
            <person name="Nagy L.G."/>
            <person name="Kovacs G.M."/>
        </authorList>
    </citation>
    <scope>NUCLEOTIDE SEQUENCE [LARGE SCALE GENOMIC DNA]</scope>
    <source>
        <strain evidence="8 9">DSE2036</strain>
    </source>
</reference>
<evidence type="ECO:0000256" key="1">
    <source>
        <dbReference type="ARBA" id="ARBA00001947"/>
    </source>
</evidence>
<evidence type="ECO:0000256" key="6">
    <source>
        <dbReference type="ARBA" id="ARBA00023027"/>
    </source>
</evidence>
<dbReference type="PROSITE" id="PS00059">
    <property type="entry name" value="ADH_ZINC"/>
    <property type="match status" value="1"/>
</dbReference>
<comment type="cofactor">
    <cofactor evidence="1">
        <name>Zn(2+)</name>
        <dbReference type="ChEBI" id="CHEBI:29105"/>
    </cofactor>
</comment>
<evidence type="ECO:0000256" key="5">
    <source>
        <dbReference type="ARBA" id="ARBA00023002"/>
    </source>
</evidence>
<dbReference type="InterPro" id="IPR036291">
    <property type="entry name" value="NAD(P)-bd_dom_sf"/>
</dbReference>
<dbReference type="Pfam" id="PF08240">
    <property type="entry name" value="ADH_N"/>
    <property type="match status" value="1"/>
</dbReference>
<dbReference type="InterPro" id="IPR013154">
    <property type="entry name" value="ADH-like_N"/>
</dbReference>
<dbReference type="PANTHER" id="PTHR42813">
    <property type="entry name" value="ZINC-TYPE ALCOHOL DEHYDROGENASE-LIKE"/>
    <property type="match status" value="1"/>
</dbReference>
<keyword evidence="6" id="KW-0520">NAD</keyword>
<sequence>MSSQVRTMRAVLWEGEVEHVSVKDVPVPTIRHPEDVIVRITSAALCGTDLHIYSGELGSSTTPWILGHEGIGIVTAVGSAVDVFKVGDKVVVPDAPSSGELEVEGSASLYSNIHAEYVRVTFADDSLIKIPDTPGTDDRDYLLLSDIWPTAWTCLNLSGFQPGDSVAVFGAGPLGLLCAYSALLRGASIVYSIDHVTSRLNVAKSIGAVPIDFTKGDPATQILAMRPLGVHRVCECVGAGAALNPKLEHQPDYIINQAVAMASVNGGIGIIGGYAALPDTEGTPRGHNIPAKISFPISELQGKALTMSGAAVDAKLVWPQLLGLLETGRAHPSFVFSDEIDIEEAPKAYERFFKRREIKTLIKFDWNKNKEF</sequence>
<dbReference type="GO" id="GO:0016491">
    <property type="term" value="F:oxidoreductase activity"/>
    <property type="evidence" value="ECO:0007669"/>
    <property type="project" value="UniProtKB-KW"/>
</dbReference>
<proteinExistence type="inferred from homology"/>
<keyword evidence="3" id="KW-0479">Metal-binding</keyword>
<dbReference type="Gene3D" id="3.90.180.10">
    <property type="entry name" value="Medium-chain alcohol dehydrogenases, catalytic domain"/>
    <property type="match status" value="1"/>
</dbReference>
<dbReference type="OrthoDB" id="3941538at2759"/>
<feature type="domain" description="Alcohol dehydrogenase-like N-terminal" evidence="7">
    <location>
        <begin position="33"/>
        <end position="132"/>
    </location>
</feature>
<evidence type="ECO:0000259" key="7">
    <source>
        <dbReference type="Pfam" id="PF08240"/>
    </source>
</evidence>
<keyword evidence="9" id="KW-1185">Reference proteome</keyword>
<keyword evidence="4" id="KW-0862">Zinc</keyword>
<dbReference type="PANTHER" id="PTHR42813:SF3">
    <property type="entry name" value="GLUTATHIONE-INDEPENDENT FORMALDEHYDE DEHYDROGENASE"/>
    <property type="match status" value="1"/>
</dbReference>
<name>A0A2V1DJM1_9PLEO</name>
<accession>A0A2V1DJM1</accession>
<dbReference type="EMBL" id="KZ805435">
    <property type="protein sequence ID" value="PVH97459.1"/>
    <property type="molecule type" value="Genomic_DNA"/>
</dbReference>
<dbReference type="SUPFAM" id="SSF51735">
    <property type="entry name" value="NAD(P)-binding Rossmann-fold domains"/>
    <property type="match status" value="1"/>
</dbReference>
<organism evidence="8 9">
    <name type="scientific">Periconia macrospinosa</name>
    <dbReference type="NCBI Taxonomy" id="97972"/>
    <lineage>
        <taxon>Eukaryota</taxon>
        <taxon>Fungi</taxon>
        <taxon>Dikarya</taxon>
        <taxon>Ascomycota</taxon>
        <taxon>Pezizomycotina</taxon>
        <taxon>Dothideomycetes</taxon>
        <taxon>Pleosporomycetidae</taxon>
        <taxon>Pleosporales</taxon>
        <taxon>Massarineae</taxon>
        <taxon>Periconiaceae</taxon>
        <taxon>Periconia</taxon>
    </lineage>
</organism>
<evidence type="ECO:0000313" key="8">
    <source>
        <dbReference type="EMBL" id="PVH97459.1"/>
    </source>
</evidence>
<dbReference type="STRING" id="97972.A0A2V1DJM1"/>
<keyword evidence="5" id="KW-0560">Oxidoreductase</keyword>
<gene>
    <name evidence="8" type="ORF">DM02DRAFT_684884</name>
</gene>
<dbReference type="SUPFAM" id="SSF50129">
    <property type="entry name" value="GroES-like"/>
    <property type="match status" value="1"/>
</dbReference>